<sequence>MVSGTAEVLYDEIFGVILQHIYGRPKTISIDFEKAVENSIKQSLPTTSISGCFFHFKQ</sequence>
<feature type="domain" description="MULE transposase" evidence="1">
    <location>
        <begin position="2"/>
        <end position="57"/>
    </location>
</feature>
<evidence type="ECO:0000313" key="3">
    <source>
        <dbReference type="Proteomes" id="UP000676336"/>
    </source>
</evidence>
<dbReference type="EMBL" id="CAJOBI010125860">
    <property type="protein sequence ID" value="CAF4700813.1"/>
    <property type="molecule type" value="Genomic_DNA"/>
</dbReference>
<dbReference type="InterPro" id="IPR018289">
    <property type="entry name" value="MULE_transposase_dom"/>
</dbReference>
<dbReference type="Pfam" id="PF10551">
    <property type="entry name" value="MULE"/>
    <property type="match status" value="1"/>
</dbReference>
<organism evidence="2 3">
    <name type="scientific">Rotaria magnacalcarata</name>
    <dbReference type="NCBI Taxonomy" id="392030"/>
    <lineage>
        <taxon>Eukaryota</taxon>
        <taxon>Metazoa</taxon>
        <taxon>Spiralia</taxon>
        <taxon>Gnathifera</taxon>
        <taxon>Rotifera</taxon>
        <taxon>Eurotatoria</taxon>
        <taxon>Bdelloidea</taxon>
        <taxon>Philodinida</taxon>
        <taxon>Philodinidae</taxon>
        <taxon>Rotaria</taxon>
    </lineage>
</organism>
<protein>
    <recommendedName>
        <fullName evidence="1">MULE transposase domain-containing protein</fullName>
    </recommendedName>
</protein>
<name>A0A8S3ANY6_9BILA</name>
<accession>A0A8S3ANY6</accession>
<reference evidence="2" key="1">
    <citation type="submission" date="2021-02" db="EMBL/GenBank/DDBJ databases">
        <authorList>
            <person name="Nowell W R."/>
        </authorList>
    </citation>
    <scope>NUCLEOTIDE SEQUENCE</scope>
</reference>
<feature type="non-terminal residue" evidence="2">
    <location>
        <position position="58"/>
    </location>
</feature>
<evidence type="ECO:0000259" key="1">
    <source>
        <dbReference type="Pfam" id="PF10551"/>
    </source>
</evidence>
<proteinExistence type="predicted"/>
<dbReference type="Proteomes" id="UP000676336">
    <property type="component" value="Unassembled WGS sequence"/>
</dbReference>
<gene>
    <name evidence="2" type="ORF">SMN809_LOCUS43043</name>
</gene>
<dbReference type="AlphaFoldDB" id="A0A8S3ANY6"/>
<comment type="caution">
    <text evidence="2">The sequence shown here is derived from an EMBL/GenBank/DDBJ whole genome shotgun (WGS) entry which is preliminary data.</text>
</comment>
<evidence type="ECO:0000313" key="2">
    <source>
        <dbReference type="EMBL" id="CAF4700813.1"/>
    </source>
</evidence>